<dbReference type="PANTHER" id="PTHR23422">
    <property type="entry name" value="DIPEPTIDYL PEPTIDASE III-RELATED"/>
    <property type="match status" value="1"/>
</dbReference>
<evidence type="ECO:0000256" key="1">
    <source>
        <dbReference type="ARBA" id="ARBA00022723"/>
    </source>
</evidence>
<evidence type="ECO:0000313" key="5">
    <source>
        <dbReference type="Proteomes" id="UP000007879"/>
    </source>
</evidence>
<dbReference type="AlphaFoldDB" id="A0AAN0J7Q8"/>
<feature type="region of interest" description="Disordered" evidence="3">
    <location>
        <begin position="221"/>
        <end position="252"/>
    </location>
</feature>
<reference evidence="5" key="1">
    <citation type="journal article" date="2010" name="Nature">
        <title>The Amphimedon queenslandica genome and the evolution of animal complexity.</title>
        <authorList>
            <person name="Srivastava M."/>
            <person name="Simakov O."/>
            <person name="Chapman J."/>
            <person name="Fahey B."/>
            <person name="Gauthier M.E."/>
            <person name="Mitros T."/>
            <person name="Richards G.S."/>
            <person name="Conaco C."/>
            <person name="Dacre M."/>
            <person name="Hellsten U."/>
            <person name="Larroux C."/>
            <person name="Putnam N.H."/>
            <person name="Stanke M."/>
            <person name="Adamska M."/>
            <person name="Darling A."/>
            <person name="Degnan S.M."/>
            <person name="Oakley T.H."/>
            <person name="Plachetzki D.C."/>
            <person name="Zhai Y."/>
            <person name="Adamski M."/>
            <person name="Calcino A."/>
            <person name="Cummins S.F."/>
            <person name="Goodstein D.M."/>
            <person name="Harris C."/>
            <person name="Jackson D.J."/>
            <person name="Leys S.P."/>
            <person name="Shu S."/>
            <person name="Woodcroft B.J."/>
            <person name="Vervoort M."/>
            <person name="Kosik K.S."/>
            <person name="Manning G."/>
            <person name="Degnan B.M."/>
            <person name="Rokhsar D.S."/>
        </authorList>
    </citation>
    <scope>NUCLEOTIDE SEQUENCE [LARGE SCALE GENOMIC DNA]</scope>
</reference>
<keyword evidence="1" id="KW-0479">Metal-binding</keyword>
<keyword evidence="2" id="KW-0378">Hydrolase</keyword>
<sequence>MATDPKEDISLYLIPPDTPVNKLDCTEAFKGLTDKEKLYAHHFGRACWEGGLICLLQTSPESPGIFLLLGELFRGQSLEALKELANGCGLSEDEYKSFLAYSAAFYSNFGNYKSFGDTKFIPDLPREKLEKLITSSQCYCDNKERISFLWSSVADGMFSLHPPTVRQLAFPPDGITTYYSGNCGKEDAEIIKEFMLNKDLSPYNTRLFKNEDGTYELRLASSLTNDTPPSPNDKVSSLLGPHQFPSPRTSSSVSIKISRGDYHTLMKRMTDELEAAAHHVANRNQKDMIDRYVSSFSRGSVPDHEDASRYWIKDKGPVVETYIGFIESYRDPFGLRGEYEGIDKRVTFLTTEDQGVFTDLRGKAFEVQVGLHELLGHGSGKLFSKDKNGVFNFEQDKVINPLTGDKIRSWYNPGETWDTQFSTIASTYEECRAECVGIYLSTDRNILRIFGYEGAEAEDIMYVNWLSMLRAGLIALEFYTPETKKWRQAHMQARYVISDVSSGQLLYNKYSTVTDDHLMLRDIVMARKMPRRLFVQPHTSIDTDGSVVLNEFDSSFEGIISSFLARYPNYDTELESLWRNDQHYWKQK</sequence>
<dbReference type="FunFam" id="3.30.540.30:FF:000008">
    <property type="entry name" value="Dipeptidyl peptidase 3"/>
    <property type="match status" value="1"/>
</dbReference>
<accession>A0AAN0J7Q8</accession>
<dbReference type="Proteomes" id="UP000007879">
    <property type="component" value="Unassembled WGS sequence"/>
</dbReference>
<dbReference type="GO" id="GO:0005737">
    <property type="term" value="C:cytoplasm"/>
    <property type="evidence" value="ECO:0007669"/>
    <property type="project" value="TreeGrafter"/>
</dbReference>
<dbReference type="Gene3D" id="3.30.540.30">
    <property type="match status" value="2"/>
</dbReference>
<name>A0AAN0J7Q8_AMPQE</name>
<dbReference type="GO" id="GO:0008239">
    <property type="term" value="F:dipeptidyl-peptidase activity"/>
    <property type="evidence" value="ECO:0007669"/>
    <property type="project" value="TreeGrafter"/>
</dbReference>
<evidence type="ECO:0000256" key="3">
    <source>
        <dbReference type="SAM" id="MobiDB-lite"/>
    </source>
</evidence>
<reference evidence="4" key="2">
    <citation type="submission" date="2024-06" db="UniProtKB">
        <authorList>
            <consortium name="EnsemblMetazoa"/>
        </authorList>
    </citation>
    <scope>IDENTIFICATION</scope>
</reference>
<dbReference type="EnsemblMetazoa" id="XM_019997506.1">
    <property type="protein sequence ID" value="XP_019853065.1"/>
    <property type="gene ID" value="LOC105311889"/>
</dbReference>
<dbReference type="PANTHER" id="PTHR23422:SF11">
    <property type="entry name" value="DIPEPTIDYL PEPTIDASE 3"/>
    <property type="match status" value="1"/>
</dbReference>
<dbReference type="Pfam" id="PF03571">
    <property type="entry name" value="Peptidase_M49"/>
    <property type="match status" value="2"/>
</dbReference>
<dbReference type="GeneID" id="105311889"/>
<keyword evidence="5" id="KW-1185">Reference proteome</keyword>
<proteinExistence type="predicted"/>
<dbReference type="RefSeq" id="XP_019853065.1">
    <property type="nucleotide sequence ID" value="XM_019997506.1"/>
</dbReference>
<dbReference type="KEGG" id="aqu:105311889"/>
<organism evidence="4 5">
    <name type="scientific">Amphimedon queenslandica</name>
    <name type="common">Sponge</name>
    <dbReference type="NCBI Taxonomy" id="400682"/>
    <lineage>
        <taxon>Eukaryota</taxon>
        <taxon>Metazoa</taxon>
        <taxon>Porifera</taxon>
        <taxon>Demospongiae</taxon>
        <taxon>Heteroscleromorpha</taxon>
        <taxon>Haplosclerida</taxon>
        <taxon>Niphatidae</taxon>
        <taxon>Amphimedon</taxon>
    </lineage>
</organism>
<evidence type="ECO:0000256" key="2">
    <source>
        <dbReference type="ARBA" id="ARBA00022801"/>
    </source>
</evidence>
<dbReference type="GO" id="GO:0046872">
    <property type="term" value="F:metal ion binding"/>
    <property type="evidence" value="ECO:0007669"/>
    <property type="project" value="UniProtKB-KW"/>
</dbReference>
<evidence type="ECO:0000313" key="4">
    <source>
        <dbReference type="EnsemblMetazoa" id="XP_019853065.1"/>
    </source>
</evidence>
<dbReference type="InterPro" id="IPR039461">
    <property type="entry name" value="Peptidase_M49"/>
</dbReference>
<evidence type="ECO:0008006" key="6">
    <source>
        <dbReference type="Google" id="ProtNLM"/>
    </source>
</evidence>
<protein>
    <recommendedName>
        <fullName evidence="6">Dipeptidyl peptidase III</fullName>
    </recommendedName>
</protein>